<name>A0AA36IJ12_9DINO</name>
<dbReference type="SUPFAM" id="SSF48150">
    <property type="entry name" value="DNA-glycosylase"/>
    <property type="match status" value="1"/>
</dbReference>
<dbReference type="Pfam" id="PF00730">
    <property type="entry name" value="HhH-GPD"/>
    <property type="match status" value="1"/>
</dbReference>
<feature type="compositionally biased region" description="Low complexity" evidence="1">
    <location>
        <begin position="958"/>
        <end position="970"/>
    </location>
</feature>
<dbReference type="Proteomes" id="UP001178507">
    <property type="component" value="Unassembled WGS sequence"/>
</dbReference>
<comment type="caution">
    <text evidence="3">The sequence shown here is derived from an EMBL/GenBank/DDBJ whole genome shotgun (WGS) entry which is preliminary data.</text>
</comment>
<accession>A0AA36IJ12</accession>
<evidence type="ECO:0000256" key="1">
    <source>
        <dbReference type="SAM" id="MobiDB-lite"/>
    </source>
</evidence>
<protein>
    <recommendedName>
        <fullName evidence="2">HhH-GPD domain-containing protein</fullName>
    </recommendedName>
</protein>
<keyword evidence="4" id="KW-1185">Reference proteome</keyword>
<dbReference type="InterPro" id="IPR029044">
    <property type="entry name" value="Nucleotide-diphossugar_trans"/>
</dbReference>
<dbReference type="GO" id="GO:0016787">
    <property type="term" value="F:hydrolase activity"/>
    <property type="evidence" value="ECO:0007669"/>
    <property type="project" value="UniProtKB-ARBA"/>
</dbReference>
<feature type="compositionally biased region" description="Basic and acidic residues" evidence="1">
    <location>
        <begin position="980"/>
        <end position="997"/>
    </location>
</feature>
<dbReference type="GO" id="GO:0140097">
    <property type="term" value="F:catalytic activity, acting on DNA"/>
    <property type="evidence" value="ECO:0007669"/>
    <property type="project" value="UniProtKB-ARBA"/>
</dbReference>
<dbReference type="Pfam" id="PF04488">
    <property type="entry name" value="Gly_transf_sug"/>
    <property type="match status" value="1"/>
</dbReference>
<feature type="region of interest" description="Disordered" evidence="1">
    <location>
        <begin position="943"/>
        <end position="1023"/>
    </location>
</feature>
<dbReference type="InterPro" id="IPR007577">
    <property type="entry name" value="GlycoTrfase_DXD_sugar-bd_CS"/>
</dbReference>
<dbReference type="GO" id="GO:0006284">
    <property type="term" value="P:base-excision repair"/>
    <property type="evidence" value="ECO:0007669"/>
    <property type="project" value="InterPro"/>
</dbReference>
<organism evidence="3 4">
    <name type="scientific">Effrenium voratum</name>
    <dbReference type="NCBI Taxonomy" id="2562239"/>
    <lineage>
        <taxon>Eukaryota</taxon>
        <taxon>Sar</taxon>
        <taxon>Alveolata</taxon>
        <taxon>Dinophyceae</taxon>
        <taxon>Suessiales</taxon>
        <taxon>Symbiodiniaceae</taxon>
        <taxon>Effrenium</taxon>
    </lineage>
</organism>
<evidence type="ECO:0000259" key="2">
    <source>
        <dbReference type="SMART" id="SM00478"/>
    </source>
</evidence>
<evidence type="ECO:0000313" key="3">
    <source>
        <dbReference type="EMBL" id="CAJ1388312.1"/>
    </source>
</evidence>
<dbReference type="Gene3D" id="1.10.1670.10">
    <property type="entry name" value="Helix-hairpin-Helix base-excision DNA repair enzymes (C-terminal)"/>
    <property type="match status" value="1"/>
</dbReference>
<reference evidence="3" key="1">
    <citation type="submission" date="2023-08" db="EMBL/GenBank/DDBJ databases">
        <authorList>
            <person name="Chen Y."/>
            <person name="Shah S."/>
            <person name="Dougan E. K."/>
            <person name="Thang M."/>
            <person name="Chan C."/>
        </authorList>
    </citation>
    <scope>NUCLEOTIDE SEQUENCE</scope>
</reference>
<evidence type="ECO:0000313" key="4">
    <source>
        <dbReference type="Proteomes" id="UP001178507"/>
    </source>
</evidence>
<dbReference type="InterPro" id="IPR011257">
    <property type="entry name" value="DNA_glycosylase"/>
</dbReference>
<dbReference type="InterPro" id="IPR023170">
    <property type="entry name" value="HhH_base_excis_C"/>
</dbReference>
<sequence length="1411" mass="155716">MASSPMPLQAGTAALPRLVHFTRPDPPKMPNAGQFPVLVWEVALRSWLRYFPRREGFRHRVWRDHNLTDCMQKEFPEFLKDFLALPGGIERSDIGRYCVLHQQGGIYADLDYEARANFYQEIPSDLVSLVECRSKDPGLLVENSLMASPAAHPFWRLAIRSCFEASGQHRWDDAHGGTGPRLLSALYAEEQVAQMVHVLPCQDFQRGIQADAFSAERCGHIFDGGQRGIHWSTTSHTAFVGASLRAEAFYSVHPEVGSRPLFGAAVHEVAARSAQVLPARRPAREARLLLQACLRGAGLEPSEGPMEPDGSAFGRAERLLREAVALRPNASDLRYLLGSAMHSQGRVADAIFQYCCAMIYDPDIQIEQRPAAFAELKPELTMGRAAAVRFGAGELSWADPRSVPLRSWAAGHVTAMASADGAWALWQVAPDAGVVASASLVGGSLSRLLATLGGAGGSMALGAASAATGALAAKAFSERTEQQAVELRLLEVKRHAPQSCPISLEPLSAARQMLEAVEWCLAKEERRAHSFPLSALCLSREGAKKLPAEKKATEKEYRKHLNKLRNFVPVPKQSKAKPLKGKLKEAQGGIAGMTVPGSSEAYERLFNPQWGTVRSKQGICAALAYLVTQFLQLKQMPTGNLQDGARYSLRLAVSSLARHHAFDEVDEAPQALQATRLLRPSLASAELDEIDEEEQKRWKTQPDQEQEFRSVAVALLCLLDAALSWRPSDPLGWLGQAEDAEGAVLAREKGVCSFPCFAGKVRKSMKRASGGCQLSWRRFEVHLDAMRSRGLPEPWPWIWVINEEGSMLVRNRTKVALRVELHRPKVEVSPFADLPLLKPMMQWFYGQEKPLIVAEVKPGIEWALRPKGKEGKDFRVKLLTKAGVVVCTRHLRRGQSFDFEVPVPPPPAQLRAAALASNRPTSESTMQQRLKATDAAVKAFGGEMEEDRGSVASTAAPSSRFSLTSTTSSRAPGVPAVPRSAREEMQAKLEERRRKVEGLPPVFSADEAPSPSDEPKPAEPAPPLLAAVPTVKSEPEAGGRSLLTSVEGFRLCLCPRCLHSMPVRHRRPRAKIYTGGVRCDHCKTELMGELDGEKENEEAEAQEGFCHCSRCWFDLCRPCAYKEMREAMKSKKVVRRSGMSHGIQVGEVGATKAVRKAQKGASPFPGFGRPNAQEVRQLHTVLARHFGKRRAGRRRREILDTVVGTILSQNTTNTNSHRAFAQLKQRFPSWDAVRVAKPLHVQKAIRCGGLAPKKTKWIKSILKTLHKERGQTSMEFLRKLDKDSVHAELERFAGVGKKTSAIINLFDCNNPDMAVDTHVFRYAVQLGWAPTEKQRKRKGASKPWPAVTRDTVYAHLDATFPDDLKYSMHLILTDTEGGLPVVCGARNRLRFDGKSVTVDGKALRDVVKANF</sequence>
<proteinExistence type="predicted"/>
<feature type="domain" description="HhH-GPD" evidence="2">
    <location>
        <begin position="1207"/>
        <end position="1361"/>
    </location>
</feature>
<dbReference type="PANTHER" id="PTHR47203">
    <property type="match status" value="1"/>
</dbReference>
<dbReference type="SUPFAM" id="SSF53448">
    <property type="entry name" value="Nucleotide-diphospho-sugar transferases"/>
    <property type="match status" value="1"/>
</dbReference>
<dbReference type="EMBL" id="CAUJNA010001668">
    <property type="protein sequence ID" value="CAJ1388312.1"/>
    <property type="molecule type" value="Genomic_DNA"/>
</dbReference>
<dbReference type="InterPro" id="IPR003265">
    <property type="entry name" value="HhH-GPD_domain"/>
</dbReference>
<dbReference type="Gene3D" id="3.90.550.20">
    <property type="match status" value="1"/>
</dbReference>
<dbReference type="PANTHER" id="PTHR47203:SF1">
    <property type="entry name" value="HYPOTHETICAL BASE EXCISION DNA REPAIR PROTEIN (EUROFUNG)"/>
    <property type="match status" value="1"/>
</dbReference>
<dbReference type="Gene3D" id="1.10.340.30">
    <property type="entry name" value="Hypothetical protein, domain 2"/>
    <property type="match status" value="1"/>
</dbReference>
<dbReference type="Gene3D" id="1.25.40.10">
    <property type="entry name" value="Tetratricopeptide repeat domain"/>
    <property type="match status" value="1"/>
</dbReference>
<dbReference type="InterPro" id="IPR011990">
    <property type="entry name" value="TPR-like_helical_dom_sf"/>
</dbReference>
<dbReference type="CDD" id="cd00056">
    <property type="entry name" value="ENDO3c"/>
    <property type="match status" value="1"/>
</dbReference>
<gene>
    <name evidence="3" type="ORF">EVOR1521_LOCUS14210</name>
</gene>
<dbReference type="SMART" id="SM00478">
    <property type="entry name" value="ENDO3c"/>
    <property type="match status" value="1"/>
</dbReference>